<evidence type="ECO:0008006" key="2">
    <source>
        <dbReference type="Google" id="ProtNLM"/>
    </source>
</evidence>
<proteinExistence type="predicted"/>
<dbReference type="Pfam" id="PF23835">
    <property type="entry name" value="DUF7205"/>
    <property type="match status" value="1"/>
</dbReference>
<sequence>MTVTDKKLNDTLALVHSMTTEQVNAVVDAIKLRRTRIHRDAVHELNVGDKVKFTGRGNSIVTGTIEKKAIKNVVIDTGAGKWRVPASMVTILEA</sequence>
<reference evidence="1" key="1">
    <citation type="submission" date="2018-05" db="EMBL/GenBank/DDBJ databases">
        <authorList>
            <person name="Lanie J.A."/>
            <person name="Ng W.-L."/>
            <person name="Kazmierczak K.M."/>
            <person name="Andrzejewski T.M."/>
            <person name="Davidsen T.M."/>
            <person name="Wayne K.J."/>
            <person name="Tettelin H."/>
            <person name="Glass J.I."/>
            <person name="Rusch D."/>
            <person name="Podicherti R."/>
            <person name="Tsui H.-C.T."/>
            <person name="Winkler M.E."/>
        </authorList>
    </citation>
    <scope>NUCLEOTIDE SEQUENCE</scope>
</reference>
<dbReference type="AlphaFoldDB" id="A0A382UIH8"/>
<dbReference type="EMBL" id="UINC01144161">
    <property type="protein sequence ID" value="SVD33498.1"/>
    <property type="molecule type" value="Genomic_DNA"/>
</dbReference>
<evidence type="ECO:0000313" key="1">
    <source>
        <dbReference type="EMBL" id="SVD33498.1"/>
    </source>
</evidence>
<dbReference type="InterPro" id="IPR055629">
    <property type="entry name" value="DUF7205"/>
</dbReference>
<protein>
    <recommendedName>
        <fullName evidence="2">KOW domain-containing protein</fullName>
    </recommendedName>
</protein>
<gene>
    <name evidence="1" type="ORF">METZ01_LOCUS386352</name>
</gene>
<accession>A0A382UIH8</accession>
<organism evidence="1">
    <name type="scientific">marine metagenome</name>
    <dbReference type="NCBI Taxonomy" id="408172"/>
    <lineage>
        <taxon>unclassified sequences</taxon>
        <taxon>metagenomes</taxon>
        <taxon>ecological metagenomes</taxon>
    </lineage>
</organism>
<name>A0A382UIH8_9ZZZZ</name>